<accession>A0AC59EWP5</accession>
<dbReference type="Proteomes" id="UP000204225">
    <property type="component" value="Segment"/>
</dbReference>
<sequence>MSILLGNPFIDNECREKIITSTFVKKRILNDLKTTLQHLGIKVIQLAKNDLCNVIWMRDLFFKIDGKTFLCNNTTTDTLKIDRRGEKYLVTKYLKNYIEFPQNIKIEGGDIIQHKNNIFVGVNERTNIAAYNLLKKMFPTKNVIRINHTVIHLDCCFTVLDNNIFYSRQYVKSLPKNLKNDYSITAIEDILGDIDPHLALNLLIVGKNIITTDTPDFKPFRFLLKHMGYTVYPIKYNNLLEEGGGIRCLTQWL</sequence>
<evidence type="ECO:0000313" key="1">
    <source>
        <dbReference type="EMBL" id="AGM15382.1"/>
    </source>
</evidence>
<protein>
    <submittedName>
        <fullName evidence="1">Amidinotransferase family protein</fullName>
    </submittedName>
</protein>
<organism evidence="1 2">
    <name type="scientific">Phaeocystis globosa virus PgV-16T</name>
    <dbReference type="NCBI Taxonomy" id="3071227"/>
    <lineage>
        <taxon>Viruses</taxon>
        <taxon>Varidnaviria</taxon>
        <taxon>Bamfordvirae</taxon>
        <taxon>Nucleocytoviricota</taxon>
        <taxon>Megaviricetes</taxon>
        <taxon>Imitervirales</taxon>
        <taxon>Mesomimiviridae</taxon>
        <taxon>Tethysvirus</taxon>
        <taxon>Tethysvirus hollandense</taxon>
    </lineage>
</organism>
<evidence type="ECO:0000313" key="2">
    <source>
        <dbReference type="Proteomes" id="UP000204225"/>
    </source>
</evidence>
<name>A0AC59EWP5_9VIRU</name>
<gene>
    <name evidence="1" type="ORF">PGCG_00070</name>
</gene>
<dbReference type="EMBL" id="KC662249">
    <property type="protein sequence ID" value="AGM15382.1"/>
    <property type="molecule type" value="Genomic_DNA"/>
</dbReference>
<proteinExistence type="predicted"/>
<keyword evidence="2" id="KW-1185">Reference proteome</keyword>
<reference evidence="1 2" key="1">
    <citation type="journal article" date="2013" name="Proc. Natl. Acad. Sci. U.S.A.">
        <title>Genome of Phaeocystis globosa virus PgV-16T highlights the common ancestry of the largest known DNA viruses infecting eukaryotes.</title>
        <authorList>
            <person name="Santini S."/>
            <person name="Jeudy S."/>
            <person name="Bartoli J."/>
            <person name="Poirot O."/>
            <person name="Lescot M."/>
            <person name="Abergel C."/>
            <person name="Barbe V."/>
            <person name="Wommack K.E."/>
            <person name="Noordeloos A.A."/>
            <person name="Brussaard C.P."/>
            <person name="Claverie J.M."/>
        </authorList>
    </citation>
    <scope>NUCLEOTIDE SEQUENCE [LARGE SCALE GENOMIC DNA]</scope>
    <source>
        <strain evidence="1 2">16T</strain>
    </source>
</reference>